<sequence length="248" mass="28952">MQEHASHKVIEKRRRDRINNCLSELSQTVPAAFSKQSSGKLEKAEILEMTVEYLRAIQATEIGLRFENGDWFSTDIWTDFMHHYKVGYNDCIREIQRFMTDVEGVNADDDRCIRLISYLQTRFRPDSSISGGAAYREALERLVNSQSRRLTSRNQHISRSDHLISPGPVVPSLSRFSPYPLPNTMTSISRNMQPRLTNTDLKEYTHDDSVFKTNIRTFCKQPGHKNQQIFHMIVNFQKRKFFLKNSLF</sequence>
<name>A0AA89BPS9_PINIB</name>
<dbReference type="GO" id="GO:0006355">
    <property type="term" value="P:regulation of DNA-templated transcription"/>
    <property type="evidence" value="ECO:0007669"/>
    <property type="project" value="InterPro"/>
</dbReference>
<evidence type="ECO:0000256" key="8">
    <source>
        <dbReference type="ARBA" id="ARBA00073323"/>
    </source>
</evidence>
<dbReference type="AlphaFoldDB" id="A0AA89BPS9"/>
<evidence type="ECO:0000313" key="13">
    <source>
        <dbReference type="Proteomes" id="UP001186944"/>
    </source>
</evidence>
<dbReference type="Gene3D" id="4.10.280.10">
    <property type="entry name" value="Helix-loop-helix DNA-binding domain"/>
    <property type="match status" value="1"/>
</dbReference>
<dbReference type="GO" id="GO:0003677">
    <property type="term" value="F:DNA binding"/>
    <property type="evidence" value="ECO:0007669"/>
    <property type="project" value="UniProtKB-KW"/>
</dbReference>
<accession>A0AA89BPS9</accession>
<dbReference type="InterPro" id="IPR050370">
    <property type="entry name" value="HES_HEY"/>
</dbReference>
<dbReference type="PANTHER" id="PTHR10985">
    <property type="entry name" value="BASIC HELIX-LOOP-HELIX TRANSCRIPTION FACTOR, HES-RELATED"/>
    <property type="match status" value="1"/>
</dbReference>
<dbReference type="CDD" id="cd11408">
    <property type="entry name" value="bHLH-O_HELT"/>
    <property type="match status" value="1"/>
</dbReference>
<comment type="caution">
    <text evidence="12">The sequence shown here is derived from an EMBL/GenBank/DDBJ whole genome shotgun (WGS) entry which is preliminary data.</text>
</comment>
<dbReference type="FunFam" id="4.10.280.10:FF:000054">
    <property type="entry name" value="hairy and enhancer of split-related protein HELT"/>
    <property type="match status" value="1"/>
</dbReference>
<gene>
    <name evidence="12" type="ORF">FSP39_015320</name>
</gene>
<keyword evidence="13" id="KW-1185">Reference proteome</keyword>
<reference evidence="12" key="1">
    <citation type="submission" date="2019-08" db="EMBL/GenBank/DDBJ databases">
        <title>The improved chromosome-level genome for the pearl oyster Pinctada fucata martensii using PacBio sequencing and Hi-C.</title>
        <authorList>
            <person name="Zheng Z."/>
        </authorList>
    </citation>
    <scope>NUCLEOTIDE SEQUENCE</scope>
    <source>
        <strain evidence="12">ZZ-2019</strain>
        <tissue evidence="12">Adductor muscle</tissue>
    </source>
</reference>
<keyword evidence="5" id="KW-0804">Transcription</keyword>
<dbReference type="SUPFAM" id="SSF158457">
    <property type="entry name" value="Orange domain-like"/>
    <property type="match status" value="1"/>
</dbReference>
<dbReference type="Pfam" id="PF00010">
    <property type="entry name" value="HLH"/>
    <property type="match status" value="1"/>
</dbReference>
<keyword evidence="3" id="KW-0805">Transcription regulation</keyword>
<keyword evidence="2" id="KW-0678">Repressor</keyword>
<evidence type="ECO:0000256" key="7">
    <source>
        <dbReference type="ARBA" id="ARBA00038262"/>
    </source>
</evidence>
<evidence type="ECO:0000256" key="2">
    <source>
        <dbReference type="ARBA" id="ARBA00022491"/>
    </source>
</evidence>
<evidence type="ECO:0000256" key="1">
    <source>
        <dbReference type="ARBA" id="ARBA00004123"/>
    </source>
</evidence>
<feature type="domain" description="Orange" evidence="11">
    <location>
        <begin position="84"/>
        <end position="119"/>
    </location>
</feature>
<comment type="similarity">
    <text evidence="7">Belongs to the HEY family.</text>
</comment>
<protein>
    <recommendedName>
        <fullName evidence="8">Hairy and enhancer of split-related protein HELT</fullName>
    </recommendedName>
    <alternativeName>
        <fullName evidence="9">HES/HEY-like transcription factor</fullName>
    </alternativeName>
</protein>
<dbReference type="GO" id="GO:0005634">
    <property type="term" value="C:nucleus"/>
    <property type="evidence" value="ECO:0007669"/>
    <property type="project" value="UniProtKB-SubCell"/>
</dbReference>
<comment type="subcellular location">
    <subcellularLocation>
        <location evidence="1">Nucleus</location>
    </subcellularLocation>
</comment>
<dbReference type="SUPFAM" id="SSF47459">
    <property type="entry name" value="HLH, helix-loop-helix DNA-binding domain"/>
    <property type="match status" value="1"/>
</dbReference>
<dbReference type="SMART" id="SM00353">
    <property type="entry name" value="HLH"/>
    <property type="match status" value="1"/>
</dbReference>
<evidence type="ECO:0000256" key="4">
    <source>
        <dbReference type="ARBA" id="ARBA00023125"/>
    </source>
</evidence>
<dbReference type="Proteomes" id="UP001186944">
    <property type="component" value="Unassembled WGS sequence"/>
</dbReference>
<dbReference type="PROSITE" id="PS51054">
    <property type="entry name" value="ORANGE"/>
    <property type="match status" value="1"/>
</dbReference>
<dbReference type="InterPro" id="IPR011598">
    <property type="entry name" value="bHLH_dom"/>
</dbReference>
<feature type="domain" description="BHLH" evidence="10">
    <location>
        <begin position="2"/>
        <end position="57"/>
    </location>
</feature>
<proteinExistence type="inferred from homology"/>
<dbReference type="PROSITE" id="PS50888">
    <property type="entry name" value="BHLH"/>
    <property type="match status" value="1"/>
</dbReference>
<dbReference type="InterPro" id="IPR036638">
    <property type="entry name" value="HLH_DNA-bd_sf"/>
</dbReference>
<evidence type="ECO:0000256" key="6">
    <source>
        <dbReference type="ARBA" id="ARBA00023242"/>
    </source>
</evidence>
<organism evidence="12 13">
    <name type="scientific">Pinctada imbricata</name>
    <name type="common">Atlantic pearl-oyster</name>
    <name type="synonym">Pinctada martensii</name>
    <dbReference type="NCBI Taxonomy" id="66713"/>
    <lineage>
        <taxon>Eukaryota</taxon>
        <taxon>Metazoa</taxon>
        <taxon>Spiralia</taxon>
        <taxon>Lophotrochozoa</taxon>
        <taxon>Mollusca</taxon>
        <taxon>Bivalvia</taxon>
        <taxon>Autobranchia</taxon>
        <taxon>Pteriomorphia</taxon>
        <taxon>Pterioida</taxon>
        <taxon>Pterioidea</taxon>
        <taxon>Pteriidae</taxon>
        <taxon>Pinctada</taxon>
    </lineage>
</organism>
<evidence type="ECO:0000256" key="9">
    <source>
        <dbReference type="ARBA" id="ARBA00078769"/>
    </source>
</evidence>
<evidence type="ECO:0000256" key="3">
    <source>
        <dbReference type="ARBA" id="ARBA00023015"/>
    </source>
</evidence>
<dbReference type="Pfam" id="PF07527">
    <property type="entry name" value="Hairy_orange"/>
    <property type="match status" value="1"/>
</dbReference>
<keyword evidence="6" id="KW-0539">Nucleus</keyword>
<dbReference type="InterPro" id="IPR003650">
    <property type="entry name" value="Orange_dom"/>
</dbReference>
<keyword evidence="4" id="KW-0238">DNA-binding</keyword>
<evidence type="ECO:0000259" key="10">
    <source>
        <dbReference type="PROSITE" id="PS50888"/>
    </source>
</evidence>
<evidence type="ECO:0000256" key="5">
    <source>
        <dbReference type="ARBA" id="ARBA00023163"/>
    </source>
</evidence>
<evidence type="ECO:0000313" key="12">
    <source>
        <dbReference type="EMBL" id="KAK3090865.1"/>
    </source>
</evidence>
<dbReference type="Gene3D" id="6.10.250.980">
    <property type="match status" value="1"/>
</dbReference>
<dbReference type="EMBL" id="VSWD01000010">
    <property type="protein sequence ID" value="KAK3090865.1"/>
    <property type="molecule type" value="Genomic_DNA"/>
</dbReference>
<dbReference type="GO" id="GO:0046983">
    <property type="term" value="F:protein dimerization activity"/>
    <property type="evidence" value="ECO:0007669"/>
    <property type="project" value="InterPro"/>
</dbReference>
<evidence type="ECO:0000259" key="11">
    <source>
        <dbReference type="PROSITE" id="PS51054"/>
    </source>
</evidence>